<accession>A0ABW2CS98</accession>
<dbReference type="RefSeq" id="WP_160823317.1">
    <property type="nucleotide sequence ID" value="NZ_JBHSXE010000001.1"/>
</dbReference>
<keyword evidence="2" id="KW-1185">Reference proteome</keyword>
<proteinExistence type="predicted"/>
<gene>
    <name evidence="1" type="ORF">ACFQKB_33360</name>
</gene>
<evidence type="ECO:0000313" key="1">
    <source>
        <dbReference type="EMBL" id="MFC6884688.1"/>
    </source>
</evidence>
<sequence length="346" mass="34984">MSIMFRASTSASGTSSAVLTLPPALRPGDGMLIFAVVNGAATLAAPPGWTLVDSRAVGTNVSGRVFARAAQAGDAGAAVNVTNDGAAGVKSAAVLVAYAGIDPLGPVHVSGARTETASGNAHATPAVTTTAGQCWAVQAAVSKDAGTAWTPPSGTVLRQQVFAGGTGQVTAAVADGNGPHPAGPVGGAAFTSTAATADAITWTVALRPEIPVAAVFPDVEAAVASYLTSRPEMAGIPVGSSLPSGHDGTTPAVVLIRDGGSYREDEALDDAQLRIETYGPGVTGAHEVMRRVRALLAGLPSHAFPGFVIGDVTEEGHLRGLRRLTDRTRPEFTRYCLNVHLLVHMS</sequence>
<protein>
    <submittedName>
        <fullName evidence="1">Uncharacterized protein</fullName>
    </submittedName>
</protein>
<name>A0ABW2CS98_9ACTN</name>
<dbReference type="Proteomes" id="UP001596380">
    <property type="component" value="Unassembled WGS sequence"/>
</dbReference>
<organism evidence="1 2">
    <name type="scientific">Actinomadura yumaensis</name>
    <dbReference type="NCBI Taxonomy" id="111807"/>
    <lineage>
        <taxon>Bacteria</taxon>
        <taxon>Bacillati</taxon>
        <taxon>Actinomycetota</taxon>
        <taxon>Actinomycetes</taxon>
        <taxon>Streptosporangiales</taxon>
        <taxon>Thermomonosporaceae</taxon>
        <taxon>Actinomadura</taxon>
    </lineage>
</organism>
<dbReference type="EMBL" id="JBHSXS010000029">
    <property type="protein sequence ID" value="MFC6884688.1"/>
    <property type="molecule type" value="Genomic_DNA"/>
</dbReference>
<comment type="caution">
    <text evidence="1">The sequence shown here is derived from an EMBL/GenBank/DDBJ whole genome shotgun (WGS) entry which is preliminary data.</text>
</comment>
<reference evidence="2" key="1">
    <citation type="journal article" date="2019" name="Int. J. Syst. Evol. Microbiol.">
        <title>The Global Catalogue of Microorganisms (GCM) 10K type strain sequencing project: providing services to taxonomists for standard genome sequencing and annotation.</title>
        <authorList>
            <consortium name="The Broad Institute Genomics Platform"/>
            <consortium name="The Broad Institute Genome Sequencing Center for Infectious Disease"/>
            <person name="Wu L."/>
            <person name="Ma J."/>
        </authorList>
    </citation>
    <scope>NUCLEOTIDE SEQUENCE [LARGE SCALE GENOMIC DNA]</scope>
    <source>
        <strain evidence="2">JCM 3369</strain>
    </source>
</reference>
<evidence type="ECO:0000313" key="2">
    <source>
        <dbReference type="Proteomes" id="UP001596380"/>
    </source>
</evidence>